<sequence>MVKLSVSKAAKMLGISRFDIQAQINSGKLQTHEGYVTVDSLRLAYPSLNFDSEQDKRLKKMQQIKDDAIFKVGSVDAAQSENEKALKSVISTLKTKLYKEEIKNQHYEVVFEELTERLAILEEQCHSDEDKAPLHQLQDWVGKQH</sequence>
<protein>
    <submittedName>
        <fullName evidence="2">Uncharacterized protein</fullName>
    </submittedName>
</protein>
<dbReference type="EMBL" id="FPHU01000145">
    <property type="protein sequence ID" value="SFV81500.1"/>
    <property type="molecule type" value="Genomic_DNA"/>
</dbReference>
<evidence type="ECO:0000313" key="2">
    <source>
        <dbReference type="EMBL" id="SFV81500.1"/>
    </source>
</evidence>
<organism evidence="2">
    <name type="scientific">hydrothermal vent metagenome</name>
    <dbReference type="NCBI Taxonomy" id="652676"/>
    <lineage>
        <taxon>unclassified sequences</taxon>
        <taxon>metagenomes</taxon>
        <taxon>ecological metagenomes</taxon>
    </lineage>
</organism>
<dbReference type="AlphaFoldDB" id="A0A1W1DJA1"/>
<name>A0A1W1DJA1_9ZZZZ</name>
<feature type="coiled-coil region" evidence="1">
    <location>
        <begin position="104"/>
        <end position="131"/>
    </location>
</feature>
<evidence type="ECO:0000256" key="1">
    <source>
        <dbReference type="SAM" id="Coils"/>
    </source>
</evidence>
<dbReference type="EMBL" id="FPHW01000202">
    <property type="protein sequence ID" value="SFV85290.1"/>
    <property type="molecule type" value="Genomic_DNA"/>
</dbReference>
<proteinExistence type="predicted"/>
<keyword evidence="1" id="KW-0175">Coiled coil</keyword>
<accession>A0A1W1DJA1</accession>
<evidence type="ECO:0000313" key="3">
    <source>
        <dbReference type="EMBL" id="SFV85290.1"/>
    </source>
</evidence>
<gene>
    <name evidence="2" type="ORF">MNB_SUP05-13-533</name>
    <name evidence="3" type="ORF">MNB_SUP05-7-942</name>
</gene>
<reference evidence="2" key="1">
    <citation type="submission" date="2016-10" db="EMBL/GenBank/DDBJ databases">
        <authorList>
            <person name="de Groot N.N."/>
        </authorList>
    </citation>
    <scope>NUCLEOTIDE SEQUENCE</scope>
</reference>